<dbReference type="PRINTS" id="PR00507">
    <property type="entry name" value="N12N6MTFRASE"/>
</dbReference>
<evidence type="ECO:0000256" key="3">
    <source>
        <dbReference type="ARBA" id="ARBA00022691"/>
    </source>
</evidence>
<evidence type="ECO:0000313" key="7">
    <source>
        <dbReference type="Proteomes" id="UP000382540"/>
    </source>
</evidence>
<protein>
    <submittedName>
        <fullName evidence="6">Class I SAM-dependent methyltransferase</fullName>
    </submittedName>
</protein>
<proteinExistence type="predicted"/>
<evidence type="ECO:0000313" key="6">
    <source>
        <dbReference type="EMBL" id="EAC1535403.1"/>
    </source>
</evidence>
<evidence type="ECO:0000256" key="1">
    <source>
        <dbReference type="ARBA" id="ARBA00022603"/>
    </source>
</evidence>
<geneLocation type="plasmid" evidence="5">
    <name>pC59-153</name>
</geneLocation>
<reference evidence="5" key="1">
    <citation type="journal article" date="2014" name="J. Antimicrob. Chemother.">
        <title>Nucleotide sequences of 16 transmissible plasmids identified in nine multidrug-resistant Escherichia coli isolates expressing an ESBL phenotype isolated from food-producing animals and healthy humans.</title>
        <authorList>
            <person name="Wang J."/>
            <person name="Stephan R."/>
            <person name="Power K."/>
            <person name="Yan Q."/>
            <person name="Hachler H."/>
            <person name="Fanning S."/>
        </authorList>
    </citation>
    <scope>NUCLEOTIDE SEQUENCE</scope>
    <source>
        <strain evidence="5">Chicken-59</strain>
        <plasmid evidence="5">pC59-153</plasmid>
    </source>
</reference>
<evidence type="ECO:0000259" key="4">
    <source>
        <dbReference type="Pfam" id="PF05175"/>
    </source>
</evidence>
<keyword evidence="5" id="KW-0614">Plasmid</keyword>
<dbReference type="Gene3D" id="3.40.50.150">
    <property type="entry name" value="Vaccinia Virus protein VP39"/>
    <property type="match status" value="1"/>
</dbReference>
<keyword evidence="3" id="KW-0949">S-adenosyl-L-methionine</keyword>
<gene>
    <name evidence="6" type="ORF">D9J61_25980</name>
</gene>
<dbReference type="AlphaFoldDB" id="A0A075MC93"/>
<dbReference type="EMBL" id="AAAGZE010000177">
    <property type="protein sequence ID" value="EAC1535403.1"/>
    <property type="molecule type" value="Genomic_DNA"/>
</dbReference>
<dbReference type="InterPro" id="IPR007848">
    <property type="entry name" value="Small_mtfrase_dom"/>
</dbReference>
<evidence type="ECO:0000256" key="2">
    <source>
        <dbReference type="ARBA" id="ARBA00022679"/>
    </source>
</evidence>
<dbReference type="SUPFAM" id="SSF53335">
    <property type="entry name" value="S-adenosyl-L-methionine-dependent methyltransferases"/>
    <property type="match status" value="1"/>
</dbReference>
<evidence type="ECO:0000313" key="5">
    <source>
        <dbReference type="EMBL" id="AIF78708.1"/>
    </source>
</evidence>
<feature type="domain" description="Methyltransferase small" evidence="4">
    <location>
        <begin position="52"/>
        <end position="150"/>
    </location>
</feature>
<dbReference type="GO" id="GO:0008757">
    <property type="term" value="F:S-adenosylmethionine-dependent methyltransferase activity"/>
    <property type="evidence" value="ECO:0007669"/>
    <property type="project" value="UniProtKB-ARBA"/>
</dbReference>
<dbReference type="EMBL" id="KJ484636">
    <property type="protein sequence ID" value="AIF78708.1"/>
    <property type="molecule type" value="Genomic_DNA"/>
</dbReference>
<dbReference type="CDD" id="cd02440">
    <property type="entry name" value="AdoMet_MTases"/>
    <property type="match status" value="1"/>
</dbReference>
<dbReference type="PROSITE" id="PS00092">
    <property type="entry name" value="N6_MTASE"/>
    <property type="match status" value="1"/>
</dbReference>
<name>A0A075MC93_ECOLX</name>
<dbReference type="RefSeq" id="WP_001513507.1">
    <property type="nucleotide sequence ID" value="NC_025179.1"/>
</dbReference>
<keyword evidence="2 6" id="KW-0808">Transferase</keyword>
<reference evidence="6 7" key="2">
    <citation type="submission" date="2018-10" db="EMBL/GenBank/DDBJ databases">
        <authorList>
            <consortium name="NARMS: The National Antimicrobial Resistance Monitoring System"/>
        </authorList>
    </citation>
    <scope>NUCLEOTIDE SEQUENCE [LARGE SCALE GENOMIC DNA]</scope>
    <source>
        <strain evidence="6 7">CVM N17EC1330</strain>
    </source>
</reference>
<dbReference type="GO" id="GO:0032259">
    <property type="term" value="P:methylation"/>
    <property type="evidence" value="ECO:0007669"/>
    <property type="project" value="UniProtKB-KW"/>
</dbReference>
<keyword evidence="1 6" id="KW-0489">Methyltransferase</keyword>
<dbReference type="InterPro" id="IPR029063">
    <property type="entry name" value="SAM-dependent_MTases_sf"/>
</dbReference>
<dbReference type="GO" id="GO:0008170">
    <property type="term" value="F:N-methyltransferase activity"/>
    <property type="evidence" value="ECO:0007669"/>
    <property type="project" value="UniProtKB-ARBA"/>
</dbReference>
<dbReference type="Pfam" id="PF05175">
    <property type="entry name" value="MTS"/>
    <property type="match status" value="1"/>
</dbReference>
<dbReference type="Proteomes" id="UP000382540">
    <property type="component" value="Unassembled WGS sequence"/>
</dbReference>
<organism evidence="5">
    <name type="scientific">Escherichia coli</name>
    <dbReference type="NCBI Taxonomy" id="562"/>
    <lineage>
        <taxon>Bacteria</taxon>
        <taxon>Pseudomonadati</taxon>
        <taxon>Pseudomonadota</taxon>
        <taxon>Gammaproteobacteria</taxon>
        <taxon>Enterobacterales</taxon>
        <taxon>Enterobacteriaceae</taxon>
        <taxon>Escherichia</taxon>
    </lineage>
</organism>
<dbReference type="GO" id="GO:0003676">
    <property type="term" value="F:nucleic acid binding"/>
    <property type="evidence" value="ECO:0007669"/>
    <property type="project" value="InterPro"/>
</dbReference>
<sequence length="187" mass="21086">MYSQLRERIRLMRARLDNAAPVAEIRAESQLFVTPAPVCDRLVTLAGISNRDHILEPSAGTGAILRAIRDTAPVAMCDAVEINSGLVRYLRENFNGVRVQCGDFMEWQPVQYYSRVIMNPPFSYGQDIRHILRAFSLLRPGGVLVAVCLNGPRQQEKLLPFSDVREELPRGTFAYTDVPTMIIRLRA</sequence>
<accession>A0A075MC93</accession>
<dbReference type="InterPro" id="IPR002052">
    <property type="entry name" value="DNA_methylase_N6_adenine_CS"/>
</dbReference>